<dbReference type="AlphaFoldDB" id="A0A6J4LQQ3"/>
<reference evidence="3" key="1">
    <citation type="submission" date="2020-02" db="EMBL/GenBank/DDBJ databases">
        <authorList>
            <person name="Meier V. D."/>
        </authorList>
    </citation>
    <scope>NUCLEOTIDE SEQUENCE</scope>
    <source>
        <strain evidence="3">AVDCRST_MAG34</strain>
    </source>
</reference>
<accession>A0A6J4LQQ3</accession>
<keyword evidence="1" id="KW-0812">Transmembrane</keyword>
<proteinExistence type="predicted"/>
<dbReference type="EMBL" id="CADCUI010000016">
    <property type="protein sequence ID" value="CAA9339486.1"/>
    <property type="molecule type" value="Genomic_DNA"/>
</dbReference>
<name>A0A6J4LQQ3_9ACTN</name>
<keyword evidence="1" id="KW-1133">Transmembrane helix</keyword>
<sequence length="143" mass="14993">MSRRSEDGQVTVLVVGFALVAILLVVVVVDASAAYLRRQRLDAMADGAALAAVDGIESESVYVRGLGERAAVDPALAQQLVADYLRGTGAHGRYPGLRYQVRTTPDSVSVTVTAPLDLPLAPPGWGTRTTVTSDAAAFVQVID</sequence>
<feature type="transmembrane region" description="Helical" evidence="1">
    <location>
        <begin position="12"/>
        <end position="36"/>
    </location>
</feature>
<evidence type="ECO:0000259" key="2">
    <source>
        <dbReference type="Pfam" id="PF13400"/>
    </source>
</evidence>
<evidence type="ECO:0000256" key="1">
    <source>
        <dbReference type="SAM" id="Phobius"/>
    </source>
</evidence>
<feature type="domain" description="Putative Flp pilus-assembly TadG-like N-terminal" evidence="2">
    <location>
        <begin position="8"/>
        <end position="53"/>
    </location>
</feature>
<keyword evidence="1" id="KW-0472">Membrane</keyword>
<evidence type="ECO:0000313" key="3">
    <source>
        <dbReference type="EMBL" id="CAA9339486.1"/>
    </source>
</evidence>
<dbReference type="InterPro" id="IPR028087">
    <property type="entry name" value="Tad_N"/>
</dbReference>
<dbReference type="Pfam" id="PF13400">
    <property type="entry name" value="Tad"/>
    <property type="match status" value="1"/>
</dbReference>
<gene>
    <name evidence="3" type="ORF">AVDCRST_MAG34-718</name>
</gene>
<protein>
    <recommendedName>
        <fullName evidence="2">Putative Flp pilus-assembly TadG-like N-terminal domain-containing protein</fullName>
    </recommendedName>
</protein>
<organism evidence="3">
    <name type="scientific">uncultured Nocardioidaceae bacterium</name>
    <dbReference type="NCBI Taxonomy" id="253824"/>
    <lineage>
        <taxon>Bacteria</taxon>
        <taxon>Bacillati</taxon>
        <taxon>Actinomycetota</taxon>
        <taxon>Actinomycetes</taxon>
        <taxon>Propionibacteriales</taxon>
        <taxon>Nocardioidaceae</taxon>
        <taxon>environmental samples</taxon>
    </lineage>
</organism>